<keyword evidence="6" id="KW-1185">Reference proteome</keyword>
<evidence type="ECO:0000256" key="1">
    <source>
        <dbReference type="ARBA" id="ARBA00022490"/>
    </source>
</evidence>
<proteinExistence type="predicted"/>
<sequence length="361" mass="40663">MALAAKHPIDFDLPIDLNATGPPETKGLRRDDVKLMILDSKSGDTTHDQFPRLGQYVHPGDLLVMNVSRTLPASFKVKLKRCGKLVAEDVEVRLGQRKSNSVWRVLLIDVNVQQGDEMIFSPNLKAFIRSSKKDQPLTTIWFSLKGNALYNELYKLGEPIRYEYIDEKWGLEQYQTVYGTVPGSVEMVSAGRAFTWELLIRLKKAGVQLANITLHTGLSYYGSDQWQVGPSDSLEEYEVPSDTIEKIRQTKQAGGKIIAIGTTVVRALESAVDSEGISVAKRGWTNLHIDENYSLKVVDGLLTGFHEPKASHLDMLSAFVSPELIRQAYSEAIRTKYLWHEFGDINLIIARDQHERSSFRN</sequence>
<dbReference type="PANTHER" id="PTHR30307">
    <property type="entry name" value="S-ADENOSYLMETHIONINE:TRNA RIBOSYLTRANSFERASE-ISOMERASE"/>
    <property type="match status" value="1"/>
</dbReference>
<dbReference type="InterPro" id="IPR036100">
    <property type="entry name" value="QueA_sf"/>
</dbReference>
<dbReference type="InterPro" id="IPR042119">
    <property type="entry name" value="QueA_dom2"/>
</dbReference>
<keyword evidence="3" id="KW-0949">S-adenosyl-L-methionine</keyword>
<evidence type="ECO:0000313" key="5">
    <source>
        <dbReference type="EMBL" id="MCF6138421.1"/>
    </source>
</evidence>
<name>A0ABS9H2T7_9BACL</name>
<evidence type="ECO:0000256" key="3">
    <source>
        <dbReference type="ARBA" id="ARBA00022691"/>
    </source>
</evidence>
<dbReference type="EMBL" id="JAKIJS010000001">
    <property type="protein sequence ID" value="MCF6138421.1"/>
    <property type="molecule type" value="Genomic_DNA"/>
</dbReference>
<comment type="caution">
    <text evidence="5">The sequence shown here is derived from an EMBL/GenBank/DDBJ whole genome shotgun (WGS) entry which is preliminary data.</text>
</comment>
<dbReference type="SUPFAM" id="SSF111337">
    <property type="entry name" value="QueA-like"/>
    <property type="match status" value="1"/>
</dbReference>
<dbReference type="InterPro" id="IPR003699">
    <property type="entry name" value="QueA"/>
</dbReference>
<dbReference type="Proteomes" id="UP001649381">
    <property type="component" value="Unassembled WGS sequence"/>
</dbReference>
<reference evidence="5 6" key="1">
    <citation type="submission" date="2022-01" db="EMBL/GenBank/DDBJ databases">
        <title>Alkalihalobacillus sp. EGI L200015, a novel bacterium isolated from a salt lake sediment.</title>
        <authorList>
            <person name="Gao L."/>
            <person name="Fang B.-Z."/>
            <person name="Li W.-J."/>
        </authorList>
    </citation>
    <scope>NUCLEOTIDE SEQUENCE [LARGE SCALE GENOMIC DNA]</scope>
    <source>
        <strain evidence="5 6">KCTC 12718</strain>
    </source>
</reference>
<keyword evidence="2" id="KW-0808">Transferase</keyword>
<accession>A0ABS9H2T7</accession>
<dbReference type="Pfam" id="PF02547">
    <property type="entry name" value="Queuosine_synth"/>
    <property type="match status" value="1"/>
</dbReference>
<evidence type="ECO:0000313" key="6">
    <source>
        <dbReference type="Proteomes" id="UP001649381"/>
    </source>
</evidence>
<dbReference type="Gene3D" id="3.40.1780.10">
    <property type="entry name" value="QueA-like"/>
    <property type="match status" value="1"/>
</dbReference>
<dbReference type="PANTHER" id="PTHR30307:SF0">
    <property type="entry name" value="S-ADENOSYLMETHIONINE:TRNA RIBOSYLTRANSFERASE-ISOMERASE"/>
    <property type="match status" value="1"/>
</dbReference>
<organism evidence="5 6">
    <name type="scientific">Pseudalkalibacillus berkeleyi</name>
    <dbReference type="NCBI Taxonomy" id="1069813"/>
    <lineage>
        <taxon>Bacteria</taxon>
        <taxon>Bacillati</taxon>
        <taxon>Bacillota</taxon>
        <taxon>Bacilli</taxon>
        <taxon>Bacillales</taxon>
        <taxon>Fictibacillaceae</taxon>
        <taxon>Pseudalkalibacillus</taxon>
    </lineage>
</organism>
<dbReference type="Gene3D" id="2.40.10.240">
    <property type="entry name" value="QueA-like"/>
    <property type="match status" value="1"/>
</dbReference>
<keyword evidence="4" id="KW-0671">Queuosine biosynthesis</keyword>
<evidence type="ECO:0000256" key="2">
    <source>
        <dbReference type="ARBA" id="ARBA00022679"/>
    </source>
</evidence>
<keyword evidence="1" id="KW-0963">Cytoplasm</keyword>
<dbReference type="RefSeq" id="WP_236334895.1">
    <property type="nucleotide sequence ID" value="NZ_JAKIJS010000001.1"/>
</dbReference>
<protein>
    <submittedName>
        <fullName evidence="5">S-adenosylmethionine:tRNA ribosyltransferase-isomerase</fullName>
    </submittedName>
</protein>
<gene>
    <name evidence="5" type="ORF">L2716_11840</name>
</gene>
<dbReference type="InterPro" id="IPR042118">
    <property type="entry name" value="QueA_dom1"/>
</dbReference>
<evidence type="ECO:0000256" key="4">
    <source>
        <dbReference type="ARBA" id="ARBA00022785"/>
    </source>
</evidence>